<gene>
    <name evidence="1" type="ORF">LIZ65_07740</name>
</gene>
<proteinExistence type="predicted"/>
<keyword evidence="1" id="KW-0540">Nuclease</keyword>
<dbReference type="Proteomes" id="UP001299546">
    <property type="component" value="Unassembled WGS sequence"/>
</dbReference>
<evidence type="ECO:0000313" key="1">
    <source>
        <dbReference type="EMBL" id="MCB7387181.1"/>
    </source>
</evidence>
<dbReference type="GO" id="GO:0004519">
    <property type="term" value="F:endonuclease activity"/>
    <property type="evidence" value="ECO:0007669"/>
    <property type="project" value="UniProtKB-KW"/>
</dbReference>
<comment type="caution">
    <text evidence="1">The sequence shown here is derived from an EMBL/GenBank/DDBJ whole genome shotgun (WGS) entry which is preliminary data.</text>
</comment>
<keyword evidence="1" id="KW-0255">Endonuclease</keyword>
<name>A0ABS8DFI5_9FIRM</name>
<dbReference type="EMBL" id="JAJCIS010000003">
    <property type="protein sequence ID" value="MCB7387181.1"/>
    <property type="molecule type" value="Genomic_DNA"/>
</dbReference>
<keyword evidence="1" id="KW-0378">Hydrolase</keyword>
<keyword evidence="2" id="KW-1185">Reference proteome</keyword>
<accession>A0ABS8DFI5</accession>
<protein>
    <submittedName>
        <fullName evidence="1">LlaJI family restriction endonuclease</fullName>
    </submittedName>
</protein>
<evidence type="ECO:0000313" key="2">
    <source>
        <dbReference type="Proteomes" id="UP001299546"/>
    </source>
</evidence>
<dbReference type="RefSeq" id="WP_066733995.1">
    <property type="nucleotide sequence ID" value="NZ_JAJCIQ010000003.1"/>
</dbReference>
<organism evidence="1 2">
    <name type="scientific">Bariatricus massiliensis</name>
    <dbReference type="NCBI Taxonomy" id="1745713"/>
    <lineage>
        <taxon>Bacteria</taxon>
        <taxon>Bacillati</taxon>
        <taxon>Bacillota</taxon>
        <taxon>Clostridia</taxon>
        <taxon>Lachnospirales</taxon>
        <taxon>Lachnospiraceae</taxon>
        <taxon>Bariatricus</taxon>
    </lineage>
</organism>
<reference evidence="1 2" key="1">
    <citation type="submission" date="2021-10" db="EMBL/GenBank/DDBJ databases">
        <title>Collection of gut derived symbiotic bacterial strains cultured from healthy donors.</title>
        <authorList>
            <person name="Lin H."/>
            <person name="Littmann E."/>
            <person name="Kohout C."/>
            <person name="Pamer E.G."/>
        </authorList>
    </citation>
    <scope>NUCLEOTIDE SEQUENCE [LARGE SCALE GENOMIC DNA]</scope>
    <source>
        <strain evidence="1 2">DFI.1.165</strain>
    </source>
</reference>
<sequence>MAAIYYYGQDGIIVDDELIEIFGLGTKEIKYSDKIGKNVFDMVGFVFRNNKTLVVFPKNYYDSSYINLLNKSHQELSQDIRLLFGVIKKYCETENTSASAGSYMGANAGYDSDYPFKPFYEVYEYYQKYGLYKEKETKIVEGTSWKIDWKSTISKANKIISGGNLIFSPLYVSKKNYNAVFITECMAFIIDHTIENYHDFLCMKKTGSKSKFDFLNNIDYVLMQLKISENTVFKDVNKKLVRSMIEFFEEHRGKARGGYTHVKIRYFDMIWEKMVASFINKHFVGIDSSTGAALFDVFLQTSMISFEDKTYNDIDDSWHHFSIHIDHLAYVNDKLYILDSKYYTSVNNLNYKQLAYNEILRYHYPGIVEINNILLLPGIEHVDNHFSYSAGYIGSRTIGTKIVEQFLSPKNIMEDYLRQ</sequence>